<dbReference type="Pfam" id="PF11707">
    <property type="entry name" value="Npa1"/>
    <property type="match status" value="1"/>
</dbReference>
<dbReference type="InterPro" id="IPR039844">
    <property type="entry name" value="URB1"/>
</dbReference>
<dbReference type="PANTHER" id="PTHR13500:SF0">
    <property type="entry name" value="NUCLEOLAR PRE-RIBOSOMAL-ASSOCIATED PROTEIN 1"/>
    <property type="match status" value="1"/>
</dbReference>
<evidence type="ECO:0000313" key="4">
    <source>
        <dbReference type="Proteomes" id="UP000215902"/>
    </source>
</evidence>
<evidence type="ECO:0000313" key="3">
    <source>
        <dbReference type="EMBL" id="PAA74148.1"/>
    </source>
</evidence>
<dbReference type="InterPro" id="IPR016024">
    <property type="entry name" value="ARM-type_fold"/>
</dbReference>
<protein>
    <submittedName>
        <fullName evidence="3">Uncharacterized protein</fullName>
    </submittedName>
</protein>
<evidence type="ECO:0000259" key="1">
    <source>
        <dbReference type="Pfam" id="PF11707"/>
    </source>
</evidence>
<gene>
    <name evidence="3" type="ORF">BOX15_Mlig020400g3</name>
</gene>
<proteinExistence type="predicted"/>
<dbReference type="STRING" id="282301.A0A267FK37"/>
<reference evidence="3 4" key="1">
    <citation type="submission" date="2017-06" db="EMBL/GenBank/DDBJ databases">
        <title>A platform for efficient transgenesis in Macrostomum lignano, a flatworm model organism for stem cell research.</title>
        <authorList>
            <person name="Berezikov E."/>
        </authorList>
    </citation>
    <scope>NUCLEOTIDE SEQUENCE [LARGE SCALE GENOMIC DNA]</scope>
    <source>
        <strain evidence="3">DV1</strain>
        <tissue evidence="3">Whole organism</tissue>
    </source>
</reference>
<dbReference type="EMBL" id="NIVC01000975">
    <property type="protein sequence ID" value="PAA74148.1"/>
    <property type="molecule type" value="Genomic_DNA"/>
</dbReference>
<dbReference type="GO" id="GO:0005730">
    <property type="term" value="C:nucleolus"/>
    <property type="evidence" value="ECO:0007669"/>
    <property type="project" value="TreeGrafter"/>
</dbReference>
<keyword evidence="4" id="KW-1185">Reference proteome</keyword>
<dbReference type="Pfam" id="PF16201">
    <property type="entry name" value="NopRA1"/>
    <property type="match status" value="1"/>
</dbReference>
<dbReference type="InterPro" id="IPR021714">
    <property type="entry name" value="URB1_N"/>
</dbReference>
<name>A0A267FK37_9PLAT</name>
<dbReference type="GO" id="GO:0000466">
    <property type="term" value="P:maturation of 5.8S rRNA from tricistronic rRNA transcript (SSU-rRNA, 5.8S rRNA, LSU-rRNA)"/>
    <property type="evidence" value="ECO:0007669"/>
    <property type="project" value="TreeGrafter"/>
</dbReference>
<accession>A0A267FK37</accession>
<sequence>KYTWTELAGDFDRLSSLVAELESRDASDGNDIEDLVDLTDAEPAQLLQHLASEDGHRRPQELRLVFAVATHCLAALASRSATANQRCQALVESLVNDHLGSVYRALDPANSAGVVKSALRCLAAMASCDASSARTLLHSIDFGAKRWQTLARRRNPADSQDIRHCCVQLGVAFLLAGGGSGGPIVRAFLDRAADFASLLLDRLEADKPSTLLLLLPALSDRLMSAGCGVSKTQKARLFGRRQLTSLAKLLTYTTPTVSSARHRTADEEDLAMPVDDEDDSEGLGESALAVRESAHRLLRRLGTSRRDGILFRRGENPLLCHLLLGCLARRIVSNGRCRRLAAGIARGCPELTARLTTEVLAPLLPPRPTPGWLAAADCLAAVWGVDDGDAGDAEEDGDGEAARIALAAVVKDAAQLLSSVDKDAAATLLKGLLVPAGGVLEHLAAGLALPDGADGDVTKDAPATVRSRCRRIRRILARRLAFAMRVWRRVAGGGDGAGDEDKSTIIVEVVSLLGDPLGLVAKATELADAGSGHSDEAEALVAKAIVGASSDGAAGGEASKASLTSVRVDQGGPAAADEADEEERVVEELPACSCDLADISERRQAAAARIAGRDGQPAVPVSVDSWLRFCRKSLQMEPAAVACPIIDAVCIGADEDSDGNAAAAVLKLALDNPVIRQILLQTEDSTTESHSHVAKACPRLLDAVLTMLCRLALRMSSPTPPPAELAIRLAGPLMLHYGASLSRRDQLIVSVVHRLRRSLPADLSQCCWAGRLAECRRFQPDLSSRLFACPPPAGILAQLEPRRILYTALHFPLDRPWLSHPKPFAEPSKPGLYDPCWLLPLLCRLLPSGLEASAAVRHHCLALAIAALSSHSERVRLLALTVLANLHSACSGQQAQRFPERDQTRYLIDVVRCTLTSATRRLPYLIGLFLARCAETMLRPQQRMYSLLWKFLTARSSVQLNAAPELWRFLMSDHVDHRVERQWLLNLFAQGVRDLEDYRLLERSFAVKTLLAVYPALDGTAKCLTLQLLCRLASLRPAAVSLVNRHQLTVWLSSVTCGPADSRQLVLCRRLINLLWSCLLGLRTADSLPEHFVSQMRCLVSLPAFSDCLELKTVRDQVGDWPAVSAADA</sequence>
<evidence type="ECO:0000259" key="2">
    <source>
        <dbReference type="Pfam" id="PF16201"/>
    </source>
</evidence>
<dbReference type="SUPFAM" id="SSF48371">
    <property type="entry name" value="ARM repeat"/>
    <property type="match status" value="1"/>
</dbReference>
<dbReference type="Proteomes" id="UP000215902">
    <property type="component" value="Unassembled WGS sequence"/>
</dbReference>
<feature type="non-terminal residue" evidence="3">
    <location>
        <position position="1"/>
    </location>
</feature>
<feature type="domain" description="URB1 C-terminal" evidence="2">
    <location>
        <begin position="861"/>
        <end position="1051"/>
    </location>
</feature>
<dbReference type="InterPro" id="IPR032436">
    <property type="entry name" value="URB1_C"/>
</dbReference>
<dbReference type="PANTHER" id="PTHR13500">
    <property type="entry name" value="NUCLEOLAR PRERIBOSOMAL-ASSOCIATED PROTEIN 1"/>
    <property type="match status" value="1"/>
</dbReference>
<dbReference type="OrthoDB" id="72892at2759"/>
<comment type="caution">
    <text evidence="3">The sequence shown here is derived from an EMBL/GenBank/DDBJ whole genome shotgun (WGS) entry which is preliminary data.</text>
</comment>
<feature type="domain" description="URB1 N-terminal" evidence="1">
    <location>
        <begin position="45"/>
        <end position="374"/>
    </location>
</feature>
<dbReference type="AlphaFoldDB" id="A0A267FK37"/>
<organism evidence="3 4">
    <name type="scientific">Macrostomum lignano</name>
    <dbReference type="NCBI Taxonomy" id="282301"/>
    <lineage>
        <taxon>Eukaryota</taxon>
        <taxon>Metazoa</taxon>
        <taxon>Spiralia</taxon>
        <taxon>Lophotrochozoa</taxon>
        <taxon>Platyhelminthes</taxon>
        <taxon>Rhabditophora</taxon>
        <taxon>Macrostomorpha</taxon>
        <taxon>Macrostomida</taxon>
        <taxon>Macrostomidae</taxon>
        <taxon>Macrostomum</taxon>
    </lineage>
</organism>
<dbReference type="GO" id="GO:0000463">
    <property type="term" value="P:maturation of LSU-rRNA from tricistronic rRNA transcript (SSU-rRNA, 5.8S rRNA, LSU-rRNA)"/>
    <property type="evidence" value="ECO:0007669"/>
    <property type="project" value="TreeGrafter"/>
</dbReference>